<dbReference type="PANTHER" id="PTHR30221">
    <property type="entry name" value="SMALL-CONDUCTANCE MECHANOSENSITIVE CHANNEL"/>
    <property type="match status" value="1"/>
</dbReference>
<dbReference type="GO" id="GO:0005886">
    <property type="term" value="C:plasma membrane"/>
    <property type="evidence" value="ECO:0007669"/>
    <property type="project" value="UniProtKB-SubCell"/>
</dbReference>
<evidence type="ECO:0000256" key="6">
    <source>
        <dbReference type="ARBA" id="ARBA00023136"/>
    </source>
</evidence>
<keyword evidence="5 7" id="KW-1133">Transmembrane helix</keyword>
<evidence type="ECO:0000259" key="10">
    <source>
        <dbReference type="Pfam" id="PF21088"/>
    </source>
</evidence>
<proteinExistence type="inferred from homology"/>
<dbReference type="OrthoDB" id="9784565at2"/>
<evidence type="ECO:0000256" key="2">
    <source>
        <dbReference type="ARBA" id="ARBA00008017"/>
    </source>
</evidence>
<dbReference type="EMBL" id="CP000153">
    <property type="protein sequence ID" value="ABB43328.1"/>
    <property type="molecule type" value="Genomic_DNA"/>
</dbReference>
<dbReference type="Pfam" id="PF21088">
    <property type="entry name" value="MS_channel_1st"/>
    <property type="match status" value="1"/>
</dbReference>
<evidence type="ECO:0000313" key="12">
    <source>
        <dbReference type="Proteomes" id="UP000002714"/>
    </source>
</evidence>
<protein>
    <submittedName>
        <fullName evidence="11">MscS Mechanosensitive ion channel</fullName>
    </submittedName>
</protein>
<dbReference type="InterPro" id="IPR006685">
    <property type="entry name" value="MscS_channel_2nd"/>
</dbReference>
<feature type="transmembrane region" description="Helical" evidence="7">
    <location>
        <begin position="55"/>
        <end position="73"/>
    </location>
</feature>
<dbReference type="STRING" id="326298.Suden_0047"/>
<evidence type="ECO:0000259" key="8">
    <source>
        <dbReference type="Pfam" id="PF00924"/>
    </source>
</evidence>
<gene>
    <name evidence="11" type="ordered locus">Suden_0047</name>
</gene>
<keyword evidence="12" id="KW-1185">Reference proteome</keyword>
<dbReference type="Pfam" id="PF21082">
    <property type="entry name" value="MS_channel_3rd"/>
    <property type="match status" value="1"/>
</dbReference>
<feature type="transmembrane region" description="Helical" evidence="7">
    <location>
        <begin position="79"/>
        <end position="101"/>
    </location>
</feature>
<dbReference type="HOGENOM" id="CLU_037945_1_1_7"/>
<keyword evidence="3" id="KW-1003">Cell membrane</keyword>
<dbReference type="eggNOG" id="COG0668">
    <property type="taxonomic scope" value="Bacteria"/>
</dbReference>
<dbReference type="Gene3D" id="1.10.287.1260">
    <property type="match status" value="1"/>
</dbReference>
<feature type="domain" description="Mechanosensitive ion channel MscS" evidence="8">
    <location>
        <begin position="103"/>
        <end position="169"/>
    </location>
</feature>
<dbReference type="Gene3D" id="2.30.30.60">
    <property type="match status" value="1"/>
</dbReference>
<comment type="subcellular location">
    <subcellularLocation>
        <location evidence="1">Cell membrane</location>
        <topology evidence="1">Multi-pass membrane protein</topology>
    </subcellularLocation>
</comment>
<dbReference type="InterPro" id="IPR049278">
    <property type="entry name" value="MS_channel_C"/>
</dbReference>
<dbReference type="InterPro" id="IPR008910">
    <property type="entry name" value="MSC_TM_helix"/>
</dbReference>
<dbReference type="Pfam" id="PF00924">
    <property type="entry name" value="MS_channel_2nd"/>
    <property type="match status" value="1"/>
</dbReference>
<sequence length="270" mass="29992">MDISKYSDLTILYISEYGLKALAAIVIFFIGKFIIKKITSVIKKIMISAKVDLTLVEFLSKVIYFALFIVVILTSLNTLGINTTSFLAIFGAASLAIGLALKDSLSNIGAAVLIIIFRPFRVGDVIDAADTSGKVEEINLFSTILATPDNKTVMVPNSSIINSTITNYSNKPTRRVTLSIGVGYNDDLKFVKETLQQIIKEDERVLKEPEPLVAVSELAQSSVNFTFRVWVSNEDFWSVNFDMLEKIKTTFDEKGISIPFPQMDIHTKKD</sequence>
<reference evidence="11 12" key="1">
    <citation type="journal article" date="2008" name="Appl. Environ. Microbiol.">
        <title>Genome of the epsilonproteobacterial chemolithoautotroph Sulfurimonas denitrificans.</title>
        <authorList>
            <person name="Sievert S.M."/>
            <person name="Scott K.M."/>
            <person name="Klotz M.G."/>
            <person name="Chain P.S.G."/>
            <person name="Hauser L.J."/>
            <person name="Hemp J."/>
            <person name="Huegler M."/>
            <person name="Land M."/>
            <person name="Lapidus A."/>
            <person name="Larimer F.W."/>
            <person name="Lucas S."/>
            <person name="Malfatti S.A."/>
            <person name="Meyer F."/>
            <person name="Paulsen I.T."/>
            <person name="Ren Q."/>
            <person name="Simon J."/>
            <person name="Bailey K."/>
            <person name="Diaz E."/>
            <person name="Fitzpatrick K.A."/>
            <person name="Glover B."/>
            <person name="Gwatney N."/>
            <person name="Korajkic A."/>
            <person name="Long A."/>
            <person name="Mobberley J.M."/>
            <person name="Pantry S.N."/>
            <person name="Pazder G."/>
            <person name="Peterson S."/>
            <person name="Quintanilla J.D."/>
            <person name="Sprinkle R."/>
            <person name="Stephens J."/>
            <person name="Thomas P."/>
            <person name="Vaughn R."/>
            <person name="Weber M.J."/>
            <person name="Wooten L.L."/>
        </authorList>
    </citation>
    <scope>NUCLEOTIDE SEQUENCE [LARGE SCALE GENOMIC DNA]</scope>
    <source>
        <strain evidence="12">ATCC 33889 / DSM 1251</strain>
    </source>
</reference>
<dbReference type="Proteomes" id="UP000002714">
    <property type="component" value="Chromosome"/>
</dbReference>
<dbReference type="SUPFAM" id="SSF82689">
    <property type="entry name" value="Mechanosensitive channel protein MscS (YggB), C-terminal domain"/>
    <property type="match status" value="1"/>
</dbReference>
<dbReference type="AlphaFoldDB" id="Q30UK3"/>
<feature type="transmembrane region" description="Helical" evidence="7">
    <location>
        <begin position="17"/>
        <end position="35"/>
    </location>
</feature>
<keyword evidence="6 7" id="KW-0472">Membrane</keyword>
<feature type="domain" description="Mechanosensitive ion channel MscS C-terminal" evidence="9">
    <location>
        <begin position="176"/>
        <end position="258"/>
    </location>
</feature>
<dbReference type="InterPro" id="IPR049142">
    <property type="entry name" value="MS_channel_1st"/>
</dbReference>
<dbReference type="GO" id="GO:0008381">
    <property type="term" value="F:mechanosensitive monoatomic ion channel activity"/>
    <property type="evidence" value="ECO:0007669"/>
    <property type="project" value="InterPro"/>
</dbReference>
<evidence type="ECO:0000256" key="5">
    <source>
        <dbReference type="ARBA" id="ARBA00022989"/>
    </source>
</evidence>
<dbReference type="KEGG" id="tdn:Suden_0047"/>
<dbReference type="SUPFAM" id="SSF50182">
    <property type="entry name" value="Sm-like ribonucleoproteins"/>
    <property type="match status" value="1"/>
</dbReference>
<dbReference type="InterPro" id="IPR010920">
    <property type="entry name" value="LSM_dom_sf"/>
</dbReference>
<dbReference type="InterPro" id="IPR011066">
    <property type="entry name" value="MscS_channel_C_sf"/>
</dbReference>
<feature type="domain" description="Mechanosensitive ion channel transmembrane helices 2/3" evidence="10">
    <location>
        <begin position="61"/>
        <end position="102"/>
    </location>
</feature>
<accession>Q30UK3</accession>
<dbReference type="RefSeq" id="WP_011371683.1">
    <property type="nucleotide sequence ID" value="NC_007575.1"/>
</dbReference>
<dbReference type="PANTHER" id="PTHR30221:SF1">
    <property type="entry name" value="SMALL-CONDUCTANCE MECHANOSENSITIVE CHANNEL"/>
    <property type="match status" value="1"/>
</dbReference>
<organism evidence="11 12">
    <name type="scientific">Sulfurimonas denitrificans (strain ATCC 33889 / DSM 1251)</name>
    <name type="common">Thiomicrospira denitrificans (strain ATCC 33889 / DSM 1251)</name>
    <dbReference type="NCBI Taxonomy" id="326298"/>
    <lineage>
        <taxon>Bacteria</taxon>
        <taxon>Pseudomonadati</taxon>
        <taxon>Campylobacterota</taxon>
        <taxon>Epsilonproteobacteria</taxon>
        <taxon>Campylobacterales</taxon>
        <taxon>Sulfurimonadaceae</taxon>
        <taxon>Sulfurimonas</taxon>
    </lineage>
</organism>
<evidence type="ECO:0000256" key="3">
    <source>
        <dbReference type="ARBA" id="ARBA00022475"/>
    </source>
</evidence>
<evidence type="ECO:0000259" key="9">
    <source>
        <dbReference type="Pfam" id="PF21082"/>
    </source>
</evidence>
<evidence type="ECO:0000256" key="1">
    <source>
        <dbReference type="ARBA" id="ARBA00004651"/>
    </source>
</evidence>
<comment type="similarity">
    <text evidence="2">Belongs to the MscS (TC 1.A.23) family.</text>
</comment>
<evidence type="ECO:0000313" key="11">
    <source>
        <dbReference type="EMBL" id="ABB43328.1"/>
    </source>
</evidence>
<keyword evidence="4 7" id="KW-0812">Transmembrane</keyword>
<dbReference type="InterPro" id="IPR045275">
    <property type="entry name" value="MscS_archaea/bacteria_type"/>
</dbReference>
<evidence type="ECO:0000256" key="7">
    <source>
        <dbReference type="SAM" id="Phobius"/>
    </source>
</evidence>
<dbReference type="Pfam" id="PF05552">
    <property type="entry name" value="MS_channel_1st_1"/>
    <property type="match status" value="1"/>
</dbReference>
<evidence type="ECO:0000256" key="4">
    <source>
        <dbReference type="ARBA" id="ARBA00022692"/>
    </source>
</evidence>
<dbReference type="Gene3D" id="3.30.70.100">
    <property type="match status" value="1"/>
</dbReference>
<dbReference type="InterPro" id="IPR023408">
    <property type="entry name" value="MscS_beta-dom_sf"/>
</dbReference>
<dbReference type="InterPro" id="IPR011014">
    <property type="entry name" value="MscS_channel_TM-2"/>
</dbReference>
<name>Q30UK3_SULDN</name>
<dbReference type="SUPFAM" id="SSF82861">
    <property type="entry name" value="Mechanosensitive channel protein MscS (YggB), transmembrane region"/>
    <property type="match status" value="1"/>
</dbReference>